<dbReference type="EMBL" id="PQXI01000197">
    <property type="protein sequence ID" value="TGO21821.1"/>
    <property type="molecule type" value="Genomic_DNA"/>
</dbReference>
<dbReference type="AlphaFoldDB" id="A0A4Z1FJV1"/>
<organism evidence="1 2">
    <name type="scientific">Botrytis paeoniae</name>
    <dbReference type="NCBI Taxonomy" id="278948"/>
    <lineage>
        <taxon>Eukaryota</taxon>
        <taxon>Fungi</taxon>
        <taxon>Dikarya</taxon>
        <taxon>Ascomycota</taxon>
        <taxon>Pezizomycotina</taxon>
        <taxon>Leotiomycetes</taxon>
        <taxon>Helotiales</taxon>
        <taxon>Sclerotiniaceae</taxon>
        <taxon>Botrytis</taxon>
    </lineage>
</organism>
<evidence type="ECO:0000313" key="1">
    <source>
        <dbReference type="EMBL" id="TGO21821.1"/>
    </source>
</evidence>
<keyword evidence="2" id="KW-1185">Reference proteome</keyword>
<protein>
    <submittedName>
        <fullName evidence="1">Uncharacterized protein</fullName>
    </submittedName>
</protein>
<proteinExistence type="predicted"/>
<reference evidence="1 2" key="1">
    <citation type="submission" date="2017-12" db="EMBL/GenBank/DDBJ databases">
        <title>Comparative genomics of Botrytis spp.</title>
        <authorList>
            <person name="Valero-Jimenez C.A."/>
            <person name="Tapia P."/>
            <person name="Veloso J."/>
            <person name="Silva-Moreno E."/>
            <person name="Staats M."/>
            <person name="Valdes J.H."/>
            <person name="Van Kan J.A.L."/>
        </authorList>
    </citation>
    <scope>NUCLEOTIDE SEQUENCE [LARGE SCALE GENOMIC DNA]</scope>
    <source>
        <strain evidence="1 2">Bp0003</strain>
    </source>
</reference>
<gene>
    <name evidence="1" type="ORF">BPAE_0198g00070</name>
</gene>
<dbReference type="Proteomes" id="UP000297910">
    <property type="component" value="Unassembled WGS sequence"/>
</dbReference>
<accession>A0A4Z1FJV1</accession>
<evidence type="ECO:0000313" key="2">
    <source>
        <dbReference type="Proteomes" id="UP000297910"/>
    </source>
</evidence>
<comment type="caution">
    <text evidence="1">The sequence shown here is derived from an EMBL/GenBank/DDBJ whole genome shotgun (WGS) entry which is preliminary data.</text>
</comment>
<sequence>MRNAPHRRCLIRLLQVSAALQPNGRKGTTMLVTIETLPPTQDHTTAQHWDTYAATGSRADLSYNSRHRRVAELLSWAN</sequence>
<name>A0A4Z1FJV1_9HELO</name>